<reference evidence="11 13" key="1">
    <citation type="submission" date="2020-01" db="EMBL/GenBank/DDBJ databases">
        <authorList>
            <consortium name="DOE Joint Genome Institute"/>
            <person name="Haridas S."/>
            <person name="Albert R."/>
            <person name="Binder M."/>
            <person name="Bloem J."/>
            <person name="Labutti K."/>
            <person name="Salamov A."/>
            <person name="Andreopoulos B."/>
            <person name="Baker S.E."/>
            <person name="Barry K."/>
            <person name="Bills G."/>
            <person name="Bluhm B.H."/>
            <person name="Cannon C."/>
            <person name="Castanera R."/>
            <person name="Culley D.E."/>
            <person name="Daum C."/>
            <person name="Ezra D."/>
            <person name="Gonzalez J.B."/>
            <person name="Henrissat B."/>
            <person name="Kuo A."/>
            <person name="Liang C."/>
            <person name="Lipzen A."/>
            <person name="Lutzoni F."/>
            <person name="Magnuson J."/>
            <person name="Mondo S."/>
            <person name="Nolan M."/>
            <person name="Ohm R."/>
            <person name="Pangilinan J."/>
            <person name="Park H.-J."/>
            <person name="Ramirez L."/>
            <person name="Alfaro M."/>
            <person name="Sun H."/>
            <person name="Tritt A."/>
            <person name="Yoshinaga Y."/>
            <person name="Zwiers L.-H."/>
            <person name="Turgeon B.G."/>
            <person name="Goodwin S.B."/>
            <person name="Spatafora J.W."/>
            <person name="Crous P.W."/>
            <person name="Grigoriev I.V."/>
        </authorList>
    </citation>
    <scope>NUCLEOTIDE SEQUENCE</scope>
    <source>
        <strain evidence="11 13">CBS 781.70</strain>
    </source>
</reference>
<comment type="subcellular location">
    <subcellularLocation>
        <location evidence="2">Cytoplasm</location>
    </subcellularLocation>
</comment>
<dbReference type="Proteomes" id="UP000504638">
    <property type="component" value="Unplaced"/>
</dbReference>
<keyword evidence="8" id="KW-0464">Manganese</keyword>
<dbReference type="AlphaFoldDB" id="A0A6G1GA26"/>
<evidence type="ECO:0000313" key="12">
    <source>
        <dbReference type="Proteomes" id="UP000504638"/>
    </source>
</evidence>
<dbReference type="EMBL" id="ML975152">
    <property type="protein sequence ID" value="KAF1814928.1"/>
    <property type="molecule type" value="Genomic_DNA"/>
</dbReference>
<feature type="region of interest" description="Disordered" evidence="9">
    <location>
        <begin position="769"/>
        <end position="804"/>
    </location>
</feature>
<dbReference type="GO" id="GO:0000184">
    <property type="term" value="P:nuclear-transcribed mRNA catabolic process, nonsense-mediated decay"/>
    <property type="evidence" value="ECO:0007669"/>
    <property type="project" value="InterPro"/>
</dbReference>
<keyword evidence="4" id="KW-0963">Cytoplasm</keyword>
<keyword evidence="6" id="KW-0378">Hydrolase</keyword>
<reference evidence="13" key="3">
    <citation type="submission" date="2025-04" db="UniProtKB">
        <authorList>
            <consortium name="RefSeq"/>
        </authorList>
    </citation>
    <scope>IDENTIFICATION</scope>
    <source>
        <strain evidence="13">CBS 781.70</strain>
    </source>
</reference>
<dbReference type="InterPro" id="IPR007722">
    <property type="entry name" value="DCP2_BoxA"/>
</dbReference>
<dbReference type="GO" id="GO:0000932">
    <property type="term" value="C:P-body"/>
    <property type="evidence" value="ECO:0007669"/>
    <property type="project" value="TreeGrafter"/>
</dbReference>
<dbReference type="GeneID" id="54422312"/>
<dbReference type="PANTHER" id="PTHR23114">
    <property type="entry name" value="M7GPPPN-MRNA HYDROLASE"/>
    <property type="match status" value="1"/>
</dbReference>
<dbReference type="Pfam" id="PF05026">
    <property type="entry name" value="DCP2"/>
    <property type="match status" value="1"/>
</dbReference>
<dbReference type="CDD" id="cd03672">
    <property type="entry name" value="NUDIX_Dcp2p_Nudt20"/>
    <property type="match status" value="1"/>
</dbReference>
<dbReference type="SUPFAM" id="SSF140586">
    <property type="entry name" value="Dcp2 domain-like"/>
    <property type="match status" value="1"/>
</dbReference>
<feature type="compositionally biased region" description="Polar residues" evidence="9">
    <location>
        <begin position="486"/>
        <end position="497"/>
    </location>
</feature>
<evidence type="ECO:0000256" key="7">
    <source>
        <dbReference type="ARBA" id="ARBA00022884"/>
    </source>
</evidence>
<feature type="region of interest" description="Disordered" evidence="9">
    <location>
        <begin position="934"/>
        <end position="954"/>
    </location>
</feature>
<gene>
    <name evidence="11 13" type="ORF">P152DRAFT_480049</name>
</gene>
<dbReference type="InterPro" id="IPR036189">
    <property type="entry name" value="DCP2_BoxA_sf"/>
</dbReference>
<name>A0A6G1GA26_9PEZI</name>
<protein>
    <recommendedName>
        <fullName evidence="10">Nudix hydrolase domain-containing protein</fullName>
    </recommendedName>
</protein>
<dbReference type="GO" id="GO:0000290">
    <property type="term" value="P:deadenylation-dependent decapping of nuclear-transcribed mRNA"/>
    <property type="evidence" value="ECO:0007669"/>
    <property type="project" value="InterPro"/>
</dbReference>
<keyword evidence="7" id="KW-0694">RNA-binding</keyword>
<feature type="compositionally biased region" description="Polar residues" evidence="9">
    <location>
        <begin position="604"/>
        <end position="614"/>
    </location>
</feature>
<dbReference type="PROSITE" id="PS51462">
    <property type="entry name" value="NUDIX"/>
    <property type="match status" value="1"/>
</dbReference>
<dbReference type="PROSITE" id="PS00893">
    <property type="entry name" value="NUDIX_BOX"/>
    <property type="match status" value="1"/>
</dbReference>
<feature type="region of interest" description="Disordered" evidence="9">
    <location>
        <begin position="333"/>
        <end position="352"/>
    </location>
</feature>
<feature type="region of interest" description="Disordered" evidence="9">
    <location>
        <begin position="546"/>
        <end position="614"/>
    </location>
</feature>
<feature type="compositionally biased region" description="Polar residues" evidence="9">
    <location>
        <begin position="507"/>
        <end position="516"/>
    </location>
</feature>
<dbReference type="InterPro" id="IPR020084">
    <property type="entry name" value="NUDIX_hydrolase_CS"/>
</dbReference>
<feature type="compositionally biased region" description="Polar residues" evidence="9">
    <location>
        <begin position="733"/>
        <end position="745"/>
    </location>
</feature>
<evidence type="ECO:0000256" key="3">
    <source>
        <dbReference type="ARBA" id="ARBA00005279"/>
    </source>
</evidence>
<dbReference type="GO" id="GO:0030145">
    <property type="term" value="F:manganese ion binding"/>
    <property type="evidence" value="ECO:0007669"/>
    <property type="project" value="InterPro"/>
</dbReference>
<dbReference type="SUPFAM" id="SSF55811">
    <property type="entry name" value="Nudix"/>
    <property type="match status" value="1"/>
</dbReference>
<feature type="compositionally biased region" description="Pro residues" evidence="9">
    <location>
        <begin position="337"/>
        <end position="348"/>
    </location>
</feature>
<evidence type="ECO:0000256" key="6">
    <source>
        <dbReference type="ARBA" id="ARBA00022801"/>
    </source>
</evidence>
<evidence type="ECO:0000259" key="10">
    <source>
        <dbReference type="PROSITE" id="PS51462"/>
    </source>
</evidence>
<evidence type="ECO:0000313" key="13">
    <source>
        <dbReference type="RefSeq" id="XP_033536559.1"/>
    </source>
</evidence>
<dbReference type="FunFam" id="1.10.10.1050:FF:000003">
    <property type="entry name" value="Decapping enzyme Dcp2, putative"/>
    <property type="match status" value="1"/>
</dbReference>
<reference evidence="13" key="2">
    <citation type="submission" date="2020-04" db="EMBL/GenBank/DDBJ databases">
        <authorList>
            <consortium name="NCBI Genome Project"/>
        </authorList>
    </citation>
    <scope>NUCLEOTIDE SEQUENCE</scope>
    <source>
        <strain evidence="13">CBS 781.70</strain>
    </source>
</reference>
<evidence type="ECO:0000256" key="9">
    <source>
        <dbReference type="SAM" id="MobiDB-lite"/>
    </source>
</evidence>
<evidence type="ECO:0000256" key="4">
    <source>
        <dbReference type="ARBA" id="ARBA00022490"/>
    </source>
</evidence>
<evidence type="ECO:0000256" key="1">
    <source>
        <dbReference type="ARBA" id="ARBA00001936"/>
    </source>
</evidence>
<dbReference type="PANTHER" id="PTHR23114:SF17">
    <property type="entry name" value="M7GPPPN-MRNA HYDROLASE"/>
    <property type="match status" value="1"/>
</dbReference>
<dbReference type="GO" id="GO:0003723">
    <property type="term" value="F:RNA binding"/>
    <property type="evidence" value="ECO:0007669"/>
    <property type="project" value="UniProtKB-KW"/>
</dbReference>
<feature type="region of interest" description="Disordered" evidence="9">
    <location>
        <begin position="819"/>
        <end position="850"/>
    </location>
</feature>
<dbReference type="FunFam" id="3.90.79.10:FF:000003">
    <property type="entry name" value="M7GpppN-mRNA hydrolase isoform 2"/>
    <property type="match status" value="1"/>
</dbReference>
<dbReference type="Gene3D" id="3.90.79.10">
    <property type="entry name" value="Nucleoside Triphosphate Pyrophosphohydrolase"/>
    <property type="match status" value="1"/>
</dbReference>
<feature type="region of interest" description="Disordered" evidence="9">
    <location>
        <begin position="632"/>
        <end position="706"/>
    </location>
</feature>
<feature type="region of interest" description="Disordered" evidence="9">
    <location>
        <begin position="406"/>
        <end position="436"/>
    </location>
</feature>
<feature type="compositionally biased region" description="Basic residues" evidence="9">
    <location>
        <begin position="677"/>
        <end position="687"/>
    </location>
</feature>
<dbReference type="Gene3D" id="1.10.10.1050">
    <property type="entry name" value="Dcp2, box A domain"/>
    <property type="match status" value="1"/>
</dbReference>
<feature type="domain" description="Nudix hydrolase" evidence="10">
    <location>
        <begin position="100"/>
        <end position="233"/>
    </location>
</feature>
<evidence type="ECO:0000256" key="2">
    <source>
        <dbReference type="ARBA" id="ARBA00004496"/>
    </source>
</evidence>
<feature type="region of interest" description="Disordered" evidence="9">
    <location>
        <begin position="477"/>
        <end position="531"/>
    </location>
</feature>
<evidence type="ECO:0000256" key="5">
    <source>
        <dbReference type="ARBA" id="ARBA00022723"/>
    </source>
</evidence>
<dbReference type="InterPro" id="IPR000086">
    <property type="entry name" value="NUDIX_hydrolase_dom"/>
</dbReference>
<evidence type="ECO:0000313" key="11">
    <source>
        <dbReference type="EMBL" id="KAF1814928.1"/>
    </source>
</evidence>
<sequence>MNLPIMDNQKMSIYDWFDDLCVRFILNLPHEELSSVERICFQVEEAQWFYEDFVRPLDPSLPSMSLRTFCLKFFQHCPIFPDFSESHYLAAFTEFMAYKSRVPVRGAILLNEAMDHVVLVKGWKKGAKWSFPRGKINLGEKDLDCAIREVYEETGFDVHKAGLAKPESQMKFIEVSMREQHMRLYVFRGVKMDTHFEPRTRKEISKIDWYKISELPTIKRQKHMPPPNTQAAQVAQQIVAQEDMVKSNMFYMVAPFLSPLKSWIRQQKKLNANRTAMANTHESEPADEVDEHMPSDHPAAVESETLPQVVEQQSFTIKAASDMDRILTQLRQSHPNSQPPAAPIPPSDPAADLRRMLNMGQPRDSGPPLPSNSQASDLLALFNRQKLAGNTGPASLLPITPMEQISRTPDAQTPHHHHSQQHVLPTDPPPPHFHQPVTSVQELVPNMDPTQRPMPFPQPTGPRHPFIPDQVQRQMGAVPTLGPSLPIQSSSELQEAYSSYRPYRQTGDPQFNQSPDVHSPAIPSASKLPQPKLNSHTLALLNAFKGSSQPQAETERYVRSQEAHPSGSTYPPQNAPAPEPSASGQQQALLNLFKAGPGAGRPPQRSQLQGQSATLAPEPVELSAQPTPLVHQQRYAAPQGAPEREVLQQGNKKSQSITSATVSGPLNAPDFDTVRRSSSRRRPSHHAKPAELATVPSPVNEQHGQVPAPGPIKILARPSSRSVRPDAGITPLHSASPSPLQTFPSQQIPIAAPQPKAVHQHLQILRPPRAQPSVTSSPQDAASPPSTTPAVGASITDNRTPGASDQRNALLSLFTKHHAQAPPPGVAGAPIPGHSRTLSPASIKREPTASSLISPISPHLASMQPNLDSMSASRSRISSLASAPGESFLSTGPVNAPGAGLYGNPVQGMKLPPTNAAFGMGPADRVTSRKSSIMAGSRKGSAVEGPPRQQSPVTPIDRNFLLGYLEDVVKGAGV</sequence>
<feature type="compositionally biased region" description="Polar residues" evidence="9">
    <location>
        <begin position="648"/>
        <end position="664"/>
    </location>
</feature>
<feature type="compositionally biased region" description="Polar residues" evidence="9">
    <location>
        <begin position="772"/>
        <end position="804"/>
    </location>
</feature>
<evidence type="ECO:0000256" key="8">
    <source>
        <dbReference type="ARBA" id="ARBA00023211"/>
    </source>
</evidence>
<accession>A0A6G1GA26</accession>
<dbReference type="GO" id="GO:0140933">
    <property type="term" value="F:5'-(N(7)-methylguanosine 5'-triphospho)-[mRNA] hydrolase activity"/>
    <property type="evidence" value="ECO:0007669"/>
    <property type="project" value="InterPro"/>
</dbReference>
<proteinExistence type="inferred from homology"/>
<organism evidence="11">
    <name type="scientific">Eremomyces bilateralis CBS 781.70</name>
    <dbReference type="NCBI Taxonomy" id="1392243"/>
    <lineage>
        <taxon>Eukaryota</taxon>
        <taxon>Fungi</taxon>
        <taxon>Dikarya</taxon>
        <taxon>Ascomycota</taxon>
        <taxon>Pezizomycotina</taxon>
        <taxon>Dothideomycetes</taxon>
        <taxon>Dothideomycetes incertae sedis</taxon>
        <taxon>Eremomycetales</taxon>
        <taxon>Eremomycetaceae</taxon>
        <taxon>Eremomyces</taxon>
    </lineage>
</organism>
<comment type="similarity">
    <text evidence="3">Belongs to the Nudix hydrolase family. DCP2 subfamily.</text>
</comment>
<feature type="compositionally biased region" description="Basic and acidic residues" evidence="9">
    <location>
        <begin position="553"/>
        <end position="562"/>
    </location>
</feature>
<dbReference type="InterPro" id="IPR015797">
    <property type="entry name" value="NUDIX_hydrolase-like_dom_sf"/>
</dbReference>
<keyword evidence="12" id="KW-1185">Reference proteome</keyword>
<dbReference type="OrthoDB" id="18996at2759"/>
<feature type="region of interest" description="Disordered" evidence="9">
    <location>
        <begin position="275"/>
        <end position="297"/>
    </location>
</feature>
<dbReference type="InterPro" id="IPR044099">
    <property type="entry name" value="Dcp2_NUDIX"/>
</dbReference>
<dbReference type="SMART" id="SM01125">
    <property type="entry name" value="DCP2"/>
    <property type="match status" value="1"/>
</dbReference>
<comment type="cofactor">
    <cofactor evidence="1">
        <name>Mn(2+)</name>
        <dbReference type="ChEBI" id="CHEBI:29035"/>
    </cofactor>
</comment>
<feature type="region of interest" description="Disordered" evidence="9">
    <location>
        <begin position="718"/>
        <end position="745"/>
    </location>
</feature>
<dbReference type="Pfam" id="PF00293">
    <property type="entry name" value="NUDIX"/>
    <property type="match status" value="1"/>
</dbReference>
<keyword evidence="5" id="KW-0479">Metal-binding</keyword>
<dbReference type="RefSeq" id="XP_033536559.1">
    <property type="nucleotide sequence ID" value="XM_033681742.1"/>
</dbReference>